<feature type="transmembrane region" description="Helical" evidence="8">
    <location>
        <begin position="12"/>
        <end position="36"/>
    </location>
</feature>
<evidence type="ECO:0000313" key="12">
    <source>
        <dbReference type="Proteomes" id="UP000184608"/>
    </source>
</evidence>
<dbReference type="InterPro" id="IPR013587">
    <property type="entry name" value="Nitrate/nitrite_sensing"/>
</dbReference>
<keyword evidence="3 8" id="KW-1133">Transmembrane helix</keyword>
<organism evidence="11 12">
    <name type="scientific">Vibrio aerogenes CECT 7868</name>
    <dbReference type="NCBI Taxonomy" id="1216006"/>
    <lineage>
        <taxon>Bacteria</taxon>
        <taxon>Pseudomonadati</taxon>
        <taxon>Pseudomonadota</taxon>
        <taxon>Gammaproteobacteria</taxon>
        <taxon>Vibrionales</taxon>
        <taxon>Vibrionaceae</taxon>
        <taxon>Vibrio</taxon>
    </lineage>
</organism>
<dbReference type="Pfam" id="PF00015">
    <property type="entry name" value="MCPsignal"/>
    <property type="match status" value="1"/>
</dbReference>
<dbReference type="Pfam" id="PF08376">
    <property type="entry name" value="NIT"/>
    <property type="match status" value="1"/>
</dbReference>
<dbReference type="SUPFAM" id="SSF58104">
    <property type="entry name" value="Methyl-accepting chemotaxis protein (MCP) signaling domain"/>
    <property type="match status" value="1"/>
</dbReference>
<evidence type="ECO:0000313" key="11">
    <source>
        <dbReference type="EMBL" id="SHI25805.1"/>
    </source>
</evidence>
<evidence type="ECO:0000259" key="9">
    <source>
        <dbReference type="PROSITE" id="PS50111"/>
    </source>
</evidence>
<dbReference type="Proteomes" id="UP000184608">
    <property type="component" value="Unassembled WGS sequence"/>
</dbReference>
<dbReference type="GO" id="GO:0016020">
    <property type="term" value="C:membrane"/>
    <property type="evidence" value="ECO:0007669"/>
    <property type="project" value="UniProtKB-SubCell"/>
</dbReference>
<dbReference type="GO" id="GO:0006935">
    <property type="term" value="P:chemotaxis"/>
    <property type="evidence" value="ECO:0007669"/>
    <property type="project" value="UniProtKB-ARBA"/>
</dbReference>
<dbReference type="SMART" id="SM00304">
    <property type="entry name" value="HAMP"/>
    <property type="match status" value="1"/>
</dbReference>
<accession>A0A1M5ZN26</accession>
<dbReference type="CDD" id="cd11386">
    <property type="entry name" value="MCP_signal"/>
    <property type="match status" value="1"/>
</dbReference>
<feature type="domain" description="HAMP" evidence="10">
    <location>
        <begin position="332"/>
        <end position="385"/>
    </location>
</feature>
<keyword evidence="2 8" id="KW-0812">Transmembrane</keyword>
<dbReference type="InterPro" id="IPR004089">
    <property type="entry name" value="MCPsignal_dom"/>
</dbReference>
<dbReference type="SMART" id="SM00283">
    <property type="entry name" value="MA"/>
    <property type="match status" value="1"/>
</dbReference>
<proteinExistence type="inferred from homology"/>
<dbReference type="PANTHER" id="PTHR32089">
    <property type="entry name" value="METHYL-ACCEPTING CHEMOTAXIS PROTEIN MCPB"/>
    <property type="match status" value="1"/>
</dbReference>
<feature type="domain" description="Methyl-accepting transducer" evidence="9">
    <location>
        <begin position="390"/>
        <end position="626"/>
    </location>
</feature>
<evidence type="ECO:0000256" key="8">
    <source>
        <dbReference type="SAM" id="Phobius"/>
    </source>
</evidence>
<evidence type="ECO:0000256" key="6">
    <source>
        <dbReference type="ARBA" id="ARBA00029447"/>
    </source>
</evidence>
<reference evidence="11 12" key="1">
    <citation type="submission" date="2016-11" db="EMBL/GenBank/DDBJ databases">
        <authorList>
            <person name="Jaros S."/>
            <person name="Januszkiewicz K."/>
            <person name="Wedrychowicz H."/>
        </authorList>
    </citation>
    <scope>NUCLEOTIDE SEQUENCE [LARGE SCALE GENOMIC DNA]</scope>
    <source>
        <strain evidence="11 12">CECT 7868</strain>
    </source>
</reference>
<dbReference type="PANTHER" id="PTHR32089:SF119">
    <property type="entry name" value="METHYL-ACCEPTING CHEMOTAXIS PROTEIN CTPL"/>
    <property type="match status" value="1"/>
</dbReference>
<dbReference type="AlphaFoldDB" id="A0A1M5ZN26"/>
<evidence type="ECO:0000256" key="3">
    <source>
        <dbReference type="ARBA" id="ARBA00022989"/>
    </source>
</evidence>
<evidence type="ECO:0000256" key="5">
    <source>
        <dbReference type="ARBA" id="ARBA00023224"/>
    </source>
</evidence>
<keyword evidence="4 8" id="KW-0472">Membrane</keyword>
<evidence type="ECO:0000256" key="7">
    <source>
        <dbReference type="PROSITE-ProRule" id="PRU00284"/>
    </source>
</evidence>
<dbReference type="PROSITE" id="PS50885">
    <property type="entry name" value="HAMP"/>
    <property type="match status" value="1"/>
</dbReference>
<dbReference type="RefSeq" id="WP_073604604.1">
    <property type="nucleotide sequence ID" value="NZ_FQXZ01000033.1"/>
</dbReference>
<evidence type="ECO:0000259" key="10">
    <source>
        <dbReference type="PROSITE" id="PS50885"/>
    </source>
</evidence>
<dbReference type="FunFam" id="1.10.287.950:FF:000001">
    <property type="entry name" value="Methyl-accepting chemotaxis sensory transducer"/>
    <property type="match status" value="1"/>
</dbReference>
<gene>
    <name evidence="11" type="primary">ctpH_3</name>
    <name evidence="11" type="ORF">VA7868_02984</name>
</gene>
<dbReference type="EMBL" id="FQXZ01000033">
    <property type="protein sequence ID" value="SHI25805.1"/>
    <property type="molecule type" value="Genomic_DNA"/>
</dbReference>
<evidence type="ECO:0000256" key="4">
    <source>
        <dbReference type="ARBA" id="ARBA00023136"/>
    </source>
</evidence>
<evidence type="ECO:0000256" key="2">
    <source>
        <dbReference type="ARBA" id="ARBA00022692"/>
    </source>
</evidence>
<dbReference type="OrthoDB" id="2489132at2"/>
<dbReference type="InterPro" id="IPR003660">
    <property type="entry name" value="HAMP_dom"/>
</dbReference>
<evidence type="ECO:0000256" key="1">
    <source>
        <dbReference type="ARBA" id="ARBA00004141"/>
    </source>
</evidence>
<name>A0A1M5ZN26_9VIBR</name>
<dbReference type="GO" id="GO:0007165">
    <property type="term" value="P:signal transduction"/>
    <property type="evidence" value="ECO:0007669"/>
    <property type="project" value="UniProtKB-KW"/>
</dbReference>
<comment type="subcellular location">
    <subcellularLocation>
        <location evidence="1">Membrane</location>
        <topology evidence="1">Multi-pass membrane protein</topology>
    </subcellularLocation>
</comment>
<sequence length="664" mass="73662">MSLLKKLKVSHAIGVVGLLPVAFFFISVCLLANGVLKEWHQGRMIQDITRLSDALDDVAHQFAVERGLTAGFLGAKGTRGQAEMLRQRQIADQAESALRRLSADDFQEITPEQLRVMTADVFSKMADKTRIRRQVDSLAPDNGAFAFYSALNTAALDEVRFLVFEIDDHELTKMLGSRLSLLWMKERIGQYRGALNGVFAAGKTTGKRQAEIIGFISDEAHWEKEFHALASPALKAQFNHARLSQNWQNVERYTKAFVQLRDLQSVQGPENWFQLATHKIMQVKGLADNISQQIHVMADQRSAVSQQHLMGLAGVFLFVTLPVLWLIRLVIRSVSSRVSMIHQTLDMVSRERDISIRIPEHAEDELGEIIGALNMHLQHLSESFTILADKSGESKSGMDELFRKVQSALRSTQIQFDKLEQIASAVEQMSLTSHNISGDMQTASHETETMQQRGEQGRQRMNHILNSISELDHEVGLGFSAVKQMTDQTALISSILQEIESIAEQTNLLALNAAIEAARAGEQGRGFAVVADEVRSLAQRTQGSTENIRTMIESLISASQSALHSMESCSGKTATTSGIVKENVGMMETLFSSVERINQTIERVATAAEEQSQVSEEINRNIQDVNDQARHVLDSVSETDNRAKIAHEHVSGVLGEIATYHLAG</sequence>
<dbReference type="PROSITE" id="PS50111">
    <property type="entry name" value="CHEMOTAXIS_TRANSDUC_2"/>
    <property type="match status" value="1"/>
</dbReference>
<dbReference type="Gene3D" id="1.10.287.950">
    <property type="entry name" value="Methyl-accepting chemotaxis protein"/>
    <property type="match status" value="1"/>
</dbReference>
<dbReference type="STRING" id="1216006.VA7868_02984"/>
<keyword evidence="12" id="KW-1185">Reference proteome</keyword>
<comment type="similarity">
    <text evidence="6">Belongs to the methyl-accepting chemotaxis (MCP) protein family.</text>
</comment>
<keyword evidence="5 7" id="KW-0807">Transducer</keyword>
<feature type="transmembrane region" description="Helical" evidence="8">
    <location>
        <begin position="309"/>
        <end position="331"/>
    </location>
</feature>
<protein>
    <submittedName>
        <fullName evidence="11">Methyl-accepting chemotaxis protein CtpH</fullName>
    </submittedName>
</protein>